<sequence>MSIKQKLKLDQFSNFVVINEPEDYDTFEGYSNEYSKEHDGIFVFVESLDDMKEKIKEIINQKYLIENGYIYLAYPKKGNKRYDSYIHRDDIFPALDTKDGFVLGSDIKFAKVMSLDDTFTIMGLKRVGKSTKKSKASSQKVSDYENLVGDVEGLLKDHPEELKFYQSLTPGYRKDWARFIFSAKQQKTRDKRANQMVEVLSQGYKTMDLFRTGKK</sequence>
<name>A0A4Y8IN50_9BACI</name>
<gene>
    <name evidence="1" type="ORF">E3U55_06450</name>
</gene>
<dbReference type="EMBL" id="SOPW01000005">
    <property type="protein sequence ID" value="TFB22875.1"/>
    <property type="molecule type" value="Genomic_DNA"/>
</dbReference>
<protein>
    <recommendedName>
        <fullName evidence="3">YdeI/OmpD-associated family protein</fullName>
    </recommendedName>
</protein>
<dbReference type="OrthoDB" id="2452521at2"/>
<keyword evidence="2" id="KW-1185">Reference proteome</keyword>
<evidence type="ECO:0000313" key="2">
    <source>
        <dbReference type="Proteomes" id="UP000297975"/>
    </source>
</evidence>
<comment type="caution">
    <text evidence="1">The sequence shown here is derived from an EMBL/GenBank/DDBJ whole genome shotgun (WGS) entry which is preliminary data.</text>
</comment>
<evidence type="ECO:0000313" key="1">
    <source>
        <dbReference type="EMBL" id="TFB22875.1"/>
    </source>
</evidence>
<proteinExistence type="predicted"/>
<organism evidence="1 2">
    <name type="scientific">Filobacillus milosensis</name>
    <dbReference type="NCBI Taxonomy" id="94137"/>
    <lineage>
        <taxon>Bacteria</taxon>
        <taxon>Bacillati</taxon>
        <taxon>Bacillota</taxon>
        <taxon>Bacilli</taxon>
        <taxon>Bacillales</taxon>
        <taxon>Bacillaceae</taxon>
        <taxon>Filobacillus</taxon>
    </lineage>
</organism>
<dbReference type="AlphaFoldDB" id="A0A4Y8IN50"/>
<dbReference type="RefSeq" id="WP_134339606.1">
    <property type="nucleotide sequence ID" value="NZ_SOPW01000005.1"/>
</dbReference>
<reference evidence="1 2" key="1">
    <citation type="submission" date="2019-03" db="EMBL/GenBank/DDBJ databases">
        <authorList>
            <person name="He R.-H."/>
        </authorList>
    </citation>
    <scope>NUCLEOTIDE SEQUENCE [LARGE SCALE GENOMIC DNA]</scope>
    <source>
        <strain evidence="2">SH 714</strain>
    </source>
</reference>
<evidence type="ECO:0008006" key="3">
    <source>
        <dbReference type="Google" id="ProtNLM"/>
    </source>
</evidence>
<dbReference type="Pfam" id="PF13376">
    <property type="entry name" value="OmdA"/>
    <property type="match status" value="1"/>
</dbReference>
<accession>A0A4Y8IN50</accession>
<dbReference type="Proteomes" id="UP000297975">
    <property type="component" value="Unassembled WGS sequence"/>
</dbReference>